<gene>
    <name evidence="7" type="ORF">HCDG_03909</name>
</gene>
<evidence type="ECO:0000313" key="8">
    <source>
        <dbReference type="Proteomes" id="UP000002624"/>
    </source>
</evidence>
<dbReference type="GO" id="GO:0005524">
    <property type="term" value="F:ATP binding"/>
    <property type="evidence" value="ECO:0007669"/>
    <property type="project" value="UniProtKB-KW"/>
</dbReference>
<dbReference type="Proteomes" id="UP000002624">
    <property type="component" value="Unassembled WGS sequence"/>
</dbReference>
<dbReference type="SMART" id="SM00220">
    <property type="entry name" value="S_TKc"/>
    <property type="match status" value="1"/>
</dbReference>
<evidence type="ECO:0000256" key="1">
    <source>
        <dbReference type="ARBA" id="ARBA00022527"/>
    </source>
</evidence>
<evidence type="ECO:0000256" key="5">
    <source>
        <dbReference type="ARBA" id="ARBA00022840"/>
    </source>
</evidence>
<feature type="domain" description="Protein kinase" evidence="6">
    <location>
        <begin position="107"/>
        <end position="449"/>
    </location>
</feature>
<dbReference type="Gene3D" id="1.10.510.10">
    <property type="entry name" value="Transferase(Phosphotransferase) domain 1"/>
    <property type="match status" value="1"/>
</dbReference>
<keyword evidence="4 7" id="KW-0418">Kinase</keyword>
<protein>
    <submittedName>
        <fullName evidence="7">Protein kinase</fullName>
    </submittedName>
</protein>
<dbReference type="GO" id="GO:0043484">
    <property type="term" value="P:regulation of RNA splicing"/>
    <property type="evidence" value="ECO:0007669"/>
    <property type="project" value="TreeGrafter"/>
</dbReference>
<evidence type="ECO:0000256" key="4">
    <source>
        <dbReference type="ARBA" id="ARBA00022777"/>
    </source>
</evidence>
<dbReference type="EMBL" id="GG692422">
    <property type="protein sequence ID" value="EER42450.1"/>
    <property type="molecule type" value="Genomic_DNA"/>
</dbReference>
<keyword evidence="2" id="KW-0808">Transferase</keyword>
<dbReference type="GO" id="GO:0004674">
    <property type="term" value="F:protein serine/threonine kinase activity"/>
    <property type="evidence" value="ECO:0007669"/>
    <property type="project" value="UniProtKB-KW"/>
</dbReference>
<dbReference type="GO" id="GO:0005634">
    <property type="term" value="C:nucleus"/>
    <property type="evidence" value="ECO:0007669"/>
    <property type="project" value="TreeGrafter"/>
</dbReference>
<dbReference type="HOGENOM" id="CLU_000288_81_1_1"/>
<dbReference type="InterPro" id="IPR011009">
    <property type="entry name" value="Kinase-like_dom_sf"/>
</dbReference>
<dbReference type="VEuPathDB" id="FungiDB:HCDG_03909"/>
<dbReference type="OrthoDB" id="5979581at2759"/>
<organism evidence="7 8">
    <name type="scientific">Ajellomyces capsulatus (strain H143)</name>
    <name type="common">Darling's disease fungus</name>
    <name type="synonym">Histoplasma capsulatum</name>
    <dbReference type="NCBI Taxonomy" id="544712"/>
    <lineage>
        <taxon>Eukaryota</taxon>
        <taxon>Fungi</taxon>
        <taxon>Dikarya</taxon>
        <taxon>Ascomycota</taxon>
        <taxon>Pezizomycotina</taxon>
        <taxon>Eurotiomycetes</taxon>
        <taxon>Eurotiomycetidae</taxon>
        <taxon>Onygenales</taxon>
        <taxon>Ajellomycetaceae</taxon>
        <taxon>Histoplasma</taxon>
    </lineage>
</organism>
<accession>C6HB27</accession>
<sequence length="449" mass="51418">MAIQLSKQSAMQRGLIRGGFQGTDWTTFRDKKKFCFMVVCTSLRFVLRPFLFCYPIPYHFPAARCASISERRHPAPAITMSSHLVRNGSTVIRSPHQLLPHDVKLEEEELPDYNSEDFSQSDWEMCSNLEIKFGDYLTLKVCTCRQETGVAAQSTNEVAVARHIRAADVEHPGERYLRLIIREFTIYGPGGEHRCLLYTPQEMTYTEFRNSQPDRMLDKALLQQTYQLILIGLDLLHQLSVVHTDISPNNIPLGARSPSVFSKIEQSELEHPSARKVLRGRTIYRSHSMPITDGTPVLCDFGGARIGERKHLGDVMPDFYRAPELILGMEWDCKIDIWSIGVMYGRYGIYLKAVAFFMPLKTRMLDDEQHLAEMVALMGLPPQSFLQRSEKCRKYWDDEGQWIAATPIPEQSLDTREWRLEGVNIPSIPDAAEKYKDILKPNTVKVAMK</sequence>
<evidence type="ECO:0000313" key="7">
    <source>
        <dbReference type="EMBL" id="EER42450.1"/>
    </source>
</evidence>
<dbReference type="InterPro" id="IPR051175">
    <property type="entry name" value="CLK_kinases"/>
</dbReference>
<evidence type="ECO:0000256" key="3">
    <source>
        <dbReference type="ARBA" id="ARBA00022741"/>
    </source>
</evidence>
<dbReference type="AlphaFoldDB" id="C6HB27"/>
<evidence type="ECO:0000259" key="6">
    <source>
        <dbReference type="PROSITE" id="PS50011"/>
    </source>
</evidence>
<reference evidence="8" key="1">
    <citation type="submission" date="2009-05" db="EMBL/GenBank/DDBJ databases">
        <title>The genome sequence of Ajellomyces capsulatus strain H143.</title>
        <authorList>
            <person name="Champion M."/>
            <person name="Cuomo C.A."/>
            <person name="Ma L.-J."/>
            <person name="Henn M.R."/>
            <person name="Sil A."/>
            <person name="Goldman B."/>
            <person name="Young S.K."/>
            <person name="Kodira C.D."/>
            <person name="Zeng Q."/>
            <person name="Koehrsen M."/>
            <person name="Alvarado L."/>
            <person name="Berlin A.M."/>
            <person name="Borenstein D."/>
            <person name="Chen Z."/>
            <person name="Engels R."/>
            <person name="Freedman E."/>
            <person name="Gellesch M."/>
            <person name="Goldberg J."/>
            <person name="Griggs A."/>
            <person name="Gujja S."/>
            <person name="Heiman D.I."/>
            <person name="Hepburn T.A."/>
            <person name="Howarth C."/>
            <person name="Jen D."/>
            <person name="Larson L."/>
            <person name="Lewis B."/>
            <person name="Mehta T."/>
            <person name="Park D."/>
            <person name="Pearson M."/>
            <person name="Roberts A."/>
            <person name="Saif S."/>
            <person name="Shea T.D."/>
            <person name="Shenoy N."/>
            <person name="Sisk P."/>
            <person name="Stolte C."/>
            <person name="Sykes S."/>
            <person name="Walk T."/>
            <person name="White J."/>
            <person name="Yandava C."/>
            <person name="Klein B."/>
            <person name="McEwen J.G."/>
            <person name="Puccia R."/>
            <person name="Goldman G.H."/>
            <person name="Felipe M.S."/>
            <person name="Nino-Vega G."/>
            <person name="San-Blas G."/>
            <person name="Taylor J.W."/>
            <person name="Mendoza L."/>
            <person name="Galagan J.E."/>
            <person name="Nusbaum C."/>
            <person name="Birren B.W."/>
        </authorList>
    </citation>
    <scope>NUCLEOTIDE SEQUENCE [LARGE SCALE GENOMIC DNA]</scope>
    <source>
        <strain evidence="8">H143</strain>
    </source>
</reference>
<proteinExistence type="predicted"/>
<dbReference type="InterPro" id="IPR000719">
    <property type="entry name" value="Prot_kinase_dom"/>
</dbReference>
<dbReference type="STRING" id="544712.C6HB27"/>
<keyword evidence="3" id="KW-0547">Nucleotide-binding</keyword>
<dbReference type="PANTHER" id="PTHR45646">
    <property type="entry name" value="SERINE/THREONINE-PROTEIN KINASE DOA-RELATED"/>
    <property type="match status" value="1"/>
</dbReference>
<dbReference type="Pfam" id="PF00069">
    <property type="entry name" value="Pkinase"/>
    <property type="match status" value="1"/>
</dbReference>
<keyword evidence="1" id="KW-0723">Serine/threonine-protein kinase</keyword>
<name>C6HB27_AJECH</name>
<keyword evidence="5" id="KW-0067">ATP-binding</keyword>
<dbReference type="OMA" id="LKVCTCR"/>
<dbReference type="SUPFAM" id="SSF56112">
    <property type="entry name" value="Protein kinase-like (PK-like)"/>
    <property type="match status" value="1"/>
</dbReference>
<dbReference type="PROSITE" id="PS50011">
    <property type="entry name" value="PROTEIN_KINASE_DOM"/>
    <property type="match status" value="1"/>
</dbReference>
<dbReference type="PANTHER" id="PTHR45646:SF11">
    <property type="entry name" value="SERINE_THREONINE-PROTEIN KINASE DOA"/>
    <property type="match status" value="1"/>
</dbReference>
<evidence type="ECO:0000256" key="2">
    <source>
        <dbReference type="ARBA" id="ARBA00022679"/>
    </source>
</evidence>
<dbReference type="Gene3D" id="3.30.200.20">
    <property type="entry name" value="Phosphorylase Kinase, domain 1"/>
    <property type="match status" value="1"/>
</dbReference>